<feature type="transmembrane region" description="Helical" evidence="3">
    <location>
        <begin position="41"/>
        <end position="59"/>
    </location>
</feature>
<feature type="domain" description="PAS" evidence="4">
    <location>
        <begin position="82"/>
        <end position="154"/>
    </location>
</feature>
<dbReference type="PANTHER" id="PTHR44757">
    <property type="entry name" value="DIGUANYLATE CYCLASE DGCP"/>
    <property type="match status" value="1"/>
</dbReference>
<dbReference type="SMART" id="SM00091">
    <property type="entry name" value="PAS"/>
    <property type="match status" value="2"/>
</dbReference>
<dbReference type="PANTHER" id="PTHR44757:SF2">
    <property type="entry name" value="BIOFILM ARCHITECTURE MAINTENANCE PROTEIN MBAA"/>
    <property type="match status" value="1"/>
</dbReference>
<evidence type="ECO:0000256" key="2">
    <source>
        <dbReference type="ARBA" id="ARBA00022636"/>
    </source>
</evidence>
<dbReference type="InterPro" id="IPR000700">
    <property type="entry name" value="PAS-assoc_C"/>
</dbReference>
<dbReference type="InterPro" id="IPR052155">
    <property type="entry name" value="Biofilm_reg_signaling"/>
</dbReference>
<dbReference type="PROSITE" id="PS50113">
    <property type="entry name" value="PAC"/>
    <property type="match status" value="2"/>
</dbReference>
<dbReference type="InterPro" id="IPR035965">
    <property type="entry name" value="PAS-like_dom_sf"/>
</dbReference>
<evidence type="ECO:0000313" key="8">
    <source>
        <dbReference type="EMBL" id="GGO82423.1"/>
    </source>
</evidence>
<evidence type="ECO:0000259" key="6">
    <source>
        <dbReference type="PROSITE" id="PS50883"/>
    </source>
</evidence>
<dbReference type="Pfam" id="PF08447">
    <property type="entry name" value="PAS_3"/>
    <property type="match status" value="1"/>
</dbReference>
<feature type="domain" description="GGDEF" evidence="7">
    <location>
        <begin position="365"/>
        <end position="498"/>
    </location>
</feature>
<keyword evidence="3" id="KW-1133">Transmembrane helix</keyword>
<dbReference type="NCBIfam" id="TIGR00254">
    <property type="entry name" value="GGDEF"/>
    <property type="match status" value="1"/>
</dbReference>
<dbReference type="PROSITE" id="PS50883">
    <property type="entry name" value="EAL"/>
    <property type="match status" value="1"/>
</dbReference>
<dbReference type="Gene3D" id="3.30.450.20">
    <property type="entry name" value="PAS domain"/>
    <property type="match status" value="2"/>
</dbReference>
<dbReference type="Gene3D" id="3.30.70.270">
    <property type="match status" value="1"/>
</dbReference>
<accession>A0A918DU16</accession>
<feature type="domain" description="EAL" evidence="6">
    <location>
        <begin position="507"/>
        <end position="761"/>
    </location>
</feature>
<evidence type="ECO:0000259" key="5">
    <source>
        <dbReference type="PROSITE" id="PS50113"/>
    </source>
</evidence>
<feature type="domain" description="PAC" evidence="5">
    <location>
        <begin position="281"/>
        <end position="333"/>
    </location>
</feature>
<keyword evidence="9" id="KW-1185">Reference proteome</keyword>
<dbReference type="EC" id="3.1.4.52" evidence="1"/>
<dbReference type="PROSITE" id="PS50112">
    <property type="entry name" value="PAS"/>
    <property type="match status" value="2"/>
</dbReference>
<dbReference type="SUPFAM" id="SSF141868">
    <property type="entry name" value="EAL domain-like"/>
    <property type="match status" value="1"/>
</dbReference>
<dbReference type="InterPro" id="IPR035919">
    <property type="entry name" value="EAL_sf"/>
</dbReference>
<dbReference type="FunFam" id="3.20.20.450:FF:000001">
    <property type="entry name" value="Cyclic di-GMP phosphodiesterase yahA"/>
    <property type="match status" value="1"/>
</dbReference>
<dbReference type="InterPro" id="IPR000160">
    <property type="entry name" value="GGDEF_dom"/>
</dbReference>
<dbReference type="PROSITE" id="PS50887">
    <property type="entry name" value="GGDEF"/>
    <property type="match status" value="1"/>
</dbReference>
<dbReference type="SMART" id="SM00086">
    <property type="entry name" value="PAC"/>
    <property type="match status" value="2"/>
</dbReference>
<dbReference type="Proteomes" id="UP000599578">
    <property type="component" value="Unassembled WGS sequence"/>
</dbReference>
<keyword evidence="3" id="KW-0472">Membrane</keyword>
<dbReference type="SUPFAM" id="SSF55073">
    <property type="entry name" value="Nucleotide cyclase"/>
    <property type="match status" value="1"/>
</dbReference>
<evidence type="ECO:0000313" key="9">
    <source>
        <dbReference type="Proteomes" id="UP000599578"/>
    </source>
</evidence>
<name>A0A918DU16_9GAMM</name>
<dbReference type="InterPro" id="IPR013655">
    <property type="entry name" value="PAS_fold_3"/>
</dbReference>
<dbReference type="SMART" id="SM00267">
    <property type="entry name" value="GGDEF"/>
    <property type="match status" value="1"/>
</dbReference>
<feature type="domain" description="PAC" evidence="5">
    <location>
        <begin position="158"/>
        <end position="211"/>
    </location>
</feature>
<dbReference type="SMART" id="SM00052">
    <property type="entry name" value="EAL"/>
    <property type="match status" value="1"/>
</dbReference>
<evidence type="ECO:0000259" key="7">
    <source>
        <dbReference type="PROSITE" id="PS50887"/>
    </source>
</evidence>
<dbReference type="GO" id="GO:0071111">
    <property type="term" value="F:cyclic-guanylate-specific phosphodiesterase activity"/>
    <property type="evidence" value="ECO:0007669"/>
    <property type="project" value="UniProtKB-EC"/>
</dbReference>
<dbReference type="CDD" id="cd01949">
    <property type="entry name" value="GGDEF"/>
    <property type="match status" value="1"/>
</dbReference>
<protein>
    <recommendedName>
        <fullName evidence="1">cyclic-guanylate-specific phosphodiesterase</fullName>
        <ecNumber evidence="1">3.1.4.52</ecNumber>
    </recommendedName>
</protein>
<dbReference type="Pfam" id="PF13426">
    <property type="entry name" value="PAS_9"/>
    <property type="match status" value="1"/>
</dbReference>
<dbReference type="EMBL" id="BMLT01000005">
    <property type="protein sequence ID" value="GGO82423.1"/>
    <property type="molecule type" value="Genomic_DNA"/>
</dbReference>
<evidence type="ECO:0000259" key="4">
    <source>
        <dbReference type="PROSITE" id="PS50112"/>
    </source>
</evidence>
<proteinExistence type="predicted"/>
<dbReference type="NCBIfam" id="TIGR00229">
    <property type="entry name" value="sensory_box"/>
    <property type="match status" value="2"/>
</dbReference>
<keyword evidence="2" id="KW-0973">c-di-GMP</keyword>
<reference evidence="8 9" key="1">
    <citation type="journal article" date="2014" name="Int. J. Syst. Evol. Microbiol.">
        <title>Complete genome sequence of Corynebacterium casei LMG S-19264T (=DSM 44701T), isolated from a smear-ripened cheese.</title>
        <authorList>
            <consortium name="US DOE Joint Genome Institute (JGI-PGF)"/>
            <person name="Walter F."/>
            <person name="Albersmeier A."/>
            <person name="Kalinowski J."/>
            <person name="Ruckert C."/>
        </authorList>
    </citation>
    <scope>NUCLEOTIDE SEQUENCE [LARGE SCALE GENOMIC DNA]</scope>
    <source>
        <strain evidence="8 9">CGMCC 1.7286</strain>
    </source>
</reference>
<keyword evidence="3" id="KW-0812">Transmembrane</keyword>
<dbReference type="CDD" id="cd00130">
    <property type="entry name" value="PAS"/>
    <property type="match status" value="2"/>
</dbReference>
<dbReference type="InterPro" id="IPR043128">
    <property type="entry name" value="Rev_trsase/Diguanyl_cyclase"/>
</dbReference>
<feature type="domain" description="PAS" evidence="4">
    <location>
        <begin position="208"/>
        <end position="254"/>
    </location>
</feature>
<dbReference type="InterPro" id="IPR029787">
    <property type="entry name" value="Nucleotide_cyclase"/>
</dbReference>
<comment type="caution">
    <text evidence="8">The sequence shown here is derived from an EMBL/GenBank/DDBJ whole genome shotgun (WGS) entry which is preliminary data.</text>
</comment>
<evidence type="ECO:0000256" key="1">
    <source>
        <dbReference type="ARBA" id="ARBA00012282"/>
    </source>
</evidence>
<dbReference type="SUPFAM" id="SSF55785">
    <property type="entry name" value="PYP-like sensor domain (PAS domain)"/>
    <property type="match status" value="2"/>
</dbReference>
<dbReference type="InterPro" id="IPR000014">
    <property type="entry name" value="PAS"/>
</dbReference>
<dbReference type="AlphaFoldDB" id="A0A918DU16"/>
<dbReference type="InterPro" id="IPR001610">
    <property type="entry name" value="PAC"/>
</dbReference>
<evidence type="ECO:0000256" key="3">
    <source>
        <dbReference type="SAM" id="Phobius"/>
    </source>
</evidence>
<dbReference type="Pfam" id="PF00563">
    <property type="entry name" value="EAL"/>
    <property type="match status" value="1"/>
</dbReference>
<dbReference type="InterPro" id="IPR001633">
    <property type="entry name" value="EAL_dom"/>
</dbReference>
<dbReference type="Gene3D" id="3.20.20.450">
    <property type="entry name" value="EAL domain"/>
    <property type="match status" value="1"/>
</dbReference>
<organism evidence="8 9">
    <name type="scientific">Marinobacterium nitratireducens</name>
    <dbReference type="NCBI Taxonomy" id="518897"/>
    <lineage>
        <taxon>Bacteria</taxon>
        <taxon>Pseudomonadati</taxon>
        <taxon>Pseudomonadota</taxon>
        <taxon>Gammaproteobacteria</taxon>
        <taxon>Oceanospirillales</taxon>
        <taxon>Oceanospirillaceae</taxon>
        <taxon>Marinobacterium</taxon>
    </lineage>
</organism>
<dbReference type="CDD" id="cd01948">
    <property type="entry name" value="EAL"/>
    <property type="match status" value="1"/>
</dbReference>
<sequence>MVAARATTVYLSLAVAWIMLSGQVLDALVSDVETRARLETAKGIGFVLFTAALLYLLIYRQVHRLNGVLERQQQDQEALRESEQRWIFALEAAGHGVWDWDASSDKVYFSPQWKRMLGYDDADVGNSLDDWSSRVHPDDLEGCYADLQSHFSGDAPVYRNEHRMLCKDGSYRWIIDSGMVCAWDDDGQPLRVVGTHTDITRLKEAEQKLRQASIIFESTQEGFMITDGEQRILAVNPAFSRITGYSEAEVLGDTPRLLRSGRQGPEFYRELWRELNDTGGWCGEIWNRAKDGRVYPQLLTLNAVRDEQGRVSNYIAVMSDISQLRRTEQELEHLAHHDPLTGLPNRVLLRARMEQLMPVADREGLHLAVLCLDLDRFKHINDSLGHQAGDDLLCQVAQRLMSVVRAEDTVSRSGGDEFLVLMAELRDIHTATLMAARLNRVLEQPFHVRGQELFVNASIGISLYPDDGRSFGELLQFGDVAMYEAKKAGGAGYHFYASALTERSQQRVRLESDLRRALEAGELALHYQPLVDLRGGRLVGFEALLRWQHPRQGWIAPDTFIPLAEESGLIKPLGDWVLREAFAQACTWHEAGLEFGTIAVNVSPRQLDQDDLPALVRRLLQETGLPPGRVSLELTETAVMGQPERARSALDEIFAQGIELSIDDFGTGYSSLAYLKQLPFGKLKIDRSFVRDIPGDSNDVQITRAIVALGHSLGLRIVAEGVETEAQRDLLLELGCDVAQGYLFDRPVPADEAQQRWLSFAMEPCRRSECN</sequence>
<dbReference type="Pfam" id="PF00990">
    <property type="entry name" value="GGDEF"/>
    <property type="match status" value="1"/>
</dbReference>
<gene>
    <name evidence="8" type="ORF">GCM10011348_23780</name>
</gene>